<dbReference type="EMBL" id="JAUKUD010000003">
    <property type="protein sequence ID" value="KAK0748943.1"/>
    <property type="molecule type" value="Genomic_DNA"/>
</dbReference>
<reference evidence="1" key="1">
    <citation type="submission" date="2023-06" db="EMBL/GenBank/DDBJ databases">
        <title>Genome-scale phylogeny and comparative genomics of the fungal order Sordariales.</title>
        <authorList>
            <consortium name="Lawrence Berkeley National Laboratory"/>
            <person name="Hensen N."/>
            <person name="Bonometti L."/>
            <person name="Westerberg I."/>
            <person name="Brannstrom I.O."/>
            <person name="Guillou S."/>
            <person name="Cros-Aarteil S."/>
            <person name="Calhoun S."/>
            <person name="Haridas S."/>
            <person name="Kuo A."/>
            <person name="Mondo S."/>
            <person name="Pangilinan J."/>
            <person name="Riley R."/>
            <person name="LaButti K."/>
            <person name="Andreopoulos B."/>
            <person name="Lipzen A."/>
            <person name="Chen C."/>
            <person name="Yanf M."/>
            <person name="Daum C."/>
            <person name="Ng V."/>
            <person name="Clum A."/>
            <person name="Steindorff A."/>
            <person name="Ohm R."/>
            <person name="Martin F."/>
            <person name="Silar P."/>
            <person name="Natvig D."/>
            <person name="Lalanne C."/>
            <person name="Gautier V."/>
            <person name="Ament-velasquez S.L."/>
            <person name="Kruys A."/>
            <person name="Hutchinson M.I."/>
            <person name="Powell A.J."/>
            <person name="Barry K."/>
            <person name="Miller A.N."/>
            <person name="Grigoriev I.V."/>
            <person name="Debuchy R."/>
            <person name="Gladieux P."/>
            <person name="Thoren M.H."/>
            <person name="Johannesson H."/>
        </authorList>
    </citation>
    <scope>NUCLEOTIDE SEQUENCE</scope>
    <source>
        <strain evidence="1">SMH3187-1</strain>
    </source>
</reference>
<keyword evidence="2" id="KW-1185">Reference proteome</keyword>
<name>A0AA40F0K6_9PEZI</name>
<accession>A0AA40F0K6</accession>
<organism evidence="1 2">
    <name type="scientific">Schizothecium vesticola</name>
    <dbReference type="NCBI Taxonomy" id="314040"/>
    <lineage>
        <taxon>Eukaryota</taxon>
        <taxon>Fungi</taxon>
        <taxon>Dikarya</taxon>
        <taxon>Ascomycota</taxon>
        <taxon>Pezizomycotina</taxon>
        <taxon>Sordariomycetes</taxon>
        <taxon>Sordariomycetidae</taxon>
        <taxon>Sordariales</taxon>
        <taxon>Schizotheciaceae</taxon>
        <taxon>Schizothecium</taxon>
    </lineage>
</organism>
<dbReference type="Proteomes" id="UP001172155">
    <property type="component" value="Unassembled WGS sequence"/>
</dbReference>
<dbReference type="AlphaFoldDB" id="A0AA40F0K6"/>
<sequence>MDEMGADGFARDVMPCIFVHLVRPLSGCRETLPCRPSGSNWRRIGRSPNCRNVMSHRLGVDGHLTLEQMKLSPRTKAPPRLWKAARENKEPVASLWHGGCRDGRKGALRDRKGAERNEHGHRRGYLSWCRAQKLCLELNMYPPRVPRPHRDYDPQCATRRRSQCPEMVLGKVEWGERRDGGVFKLKLPRCCSLDFSTPWPDPDSHQRMGVSQSG</sequence>
<evidence type="ECO:0000313" key="1">
    <source>
        <dbReference type="EMBL" id="KAK0748943.1"/>
    </source>
</evidence>
<evidence type="ECO:0000313" key="2">
    <source>
        <dbReference type="Proteomes" id="UP001172155"/>
    </source>
</evidence>
<gene>
    <name evidence="1" type="ORF">B0T18DRAFT_95491</name>
</gene>
<proteinExistence type="predicted"/>
<protein>
    <submittedName>
        <fullName evidence="1">Uncharacterized protein</fullName>
    </submittedName>
</protein>
<comment type="caution">
    <text evidence="1">The sequence shown here is derived from an EMBL/GenBank/DDBJ whole genome shotgun (WGS) entry which is preliminary data.</text>
</comment>